<proteinExistence type="inferred from homology"/>
<dbReference type="InterPro" id="IPR011009">
    <property type="entry name" value="Kinase-like_dom_sf"/>
</dbReference>
<dbReference type="EMBL" id="JBGFUD010008364">
    <property type="protein sequence ID" value="MFH4982036.1"/>
    <property type="molecule type" value="Genomic_DNA"/>
</dbReference>
<sequence>MYSNEEISESGILYSLWKYLTTFDGQGTLNQSKSHRCGPSFQWSLDWPQRTLFHLYTGLKTLMDEEERYTSSGGVIYETISHSPKCQVDFSKQHESTSKPVEATNVVHNLKEIFATFKLDANVFPAPVVHATRDLCARYLGGIWTSLDDEDLELKAITGGMSNLLFLVRFVASKHPIGNEPTVVLLRIHCNLDTTHLLNESVIFTLLSERSLGPKLYGVFPGGRLEQFIPSRCLKCGELSIPSLAKKIGALIARVHALDVPTIKQPMLVEIAKKWLSKIGETNPNMKHELKGRMVALEKNSKYPQYVNIDVLTAELNLMEKCLAKSKSPVVFCHNDLQEGNILLRGDCEIGEDGALHGEYTDQPLVIIDYEYANHNYRAFDFANHMIEHILDYSNPQPPFYFINKERYPSVEQQKELFIAYFEQLQYIENDGQLPAHLVEEISVGREKFVEILRLETQRFLATSNLFWSIWSFMQSGNSPIEFDYVSYGLDRLILFYQSKSDLIELLDE</sequence>
<dbReference type="Gene3D" id="3.30.200.20">
    <property type="entry name" value="Phosphorylase Kinase, domain 1"/>
    <property type="match status" value="1"/>
</dbReference>
<dbReference type="AlphaFoldDB" id="A0ABD6ERT4"/>
<comment type="similarity">
    <text evidence="3">Belongs to the choline/ethanolamine kinase family.</text>
</comment>
<dbReference type="GO" id="GO:0008654">
    <property type="term" value="P:phospholipid biosynthetic process"/>
    <property type="evidence" value="ECO:0007669"/>
    <property type="project" value="UniProtKB-KW"/>
</dbReference>
<evidence type="ECO:0000313" key="4">
    <source>
        <dbReference type="EMBL" id="MFH4982036.1"/>
    </source>
</evidence>
<keyword evidence="1" id="KW-0594">Phospholipid biosynthesis</keyword>
<gene>
    <name evidence="4" type="ORF">AB6A40_008745</name>
</gene>
<dbReference type="Proteomes" id="UP001608902">
    <property type="component" value="Unassembled WGS sequence"/>
</dbReference>
<keyword evidence="2" id="KW-1208">Phospholipid metabolism</keyword>
<accession>A0ABD6ERT4</accession>
<protein>
    <recommendedName>
        <fullName evidence="6">Choline kinase</fullName>
    </recommendedName>
</protein>
<evidence type="ECO:0000256" key="1">
    <source>
        <dbReference type="ARBA" id="ARBA00023209"/>
    </source>
</evidence>
<keyword evidence="5" id="KW-1185">Reference proteome</keyword>
<keyword evidence="1" id="KW-0443">Lipid metabolism</keyword>
<dbReference type="Pfam" id="PF01633">
    <property type="entry name" value="Choline_kinase"/>
    <property type="match status" value="1"/>
</dbReference>
<evidence type="ECO:0000256" key="3">
    <source>
        <dbReference type="ARBA" id="ARBA00038211"/>
    </source>
</evidence>
<organism evidence="4 5">
    <name type="scientific">Gnathostoma spinigerum</name>
    <dbReference type="NCBI Taxonomy" id="75299"/>
    <lineage>
        <taxon>Eukaryota</taxon>
        <taxon>Metazoa</taxon>
        <taxon>Ecdysozoa</taxon>
        <taxon>Nematoda</taxon>
        <taxon>Chromadorea</taxon>
        <taxon>Rhabditida</taxon>
        <taxon>Spirurina</taxon>
        <taxon>Gnathostomatomorpha</taxon>
        <taxon>Gnathostomatoidea</taxon>
        <taxon>Gnathostomatidae</taxon>
        <taxon>Gnathostoma</taxon>
    </lineage>
</organism>
<dbReference type="Gene3D" id="3.90.1200.10">
    <property type="match status" value="1"/>
</dbReference>
<evidence type="ECO:0008006" key="6">
    <source>
        <dbReference type="Google" id="ProtNLM"/>
    </source>
</evidence>
<dbReference type="PANTHER" id="PTHR22603">
    <property type="entry name" value="CHOLINE/ETHANOALAMINE KINASE"/>
    <property type="match status" value="1"/>
</dbReference>
<name>A0ABD6ERT4_9BILA</name>
<keyword evidence="1" id="KW-0444">Lipid biosynthesis</keyword>
<reference evidence="4 5" key="1">
    <citation type="submission" date="2024-08" db="EMBL/GenBank/DDBJ databases">
        <title>Gnathostoma spinigerum genome.</title>
        <authorList>
            <person name="Gonzalez-Bertolin B."/>
            <person name="Monzon S."/>
            <person name="Zaballos A."/>
            <person name="Jimenez P."/>
            <person name="Dekumyoy P."/>
            <person name="Varona S."/>
            <person name="Cuesta I."/>
            <person name="Sumanam S."/>
            <person name="Adisakwattana P."/>
            <person name="Gasser R.B."/>
            <person name="Hernandez-Gonzalez A."/>
            <person name="Young N.D."/>
            <person name="Perteguer M.J."/>
        </authorList>
    </citation>
    <scope>NUCLEOTIDE SEQUENCE [LARGE SCALE GENOMIC DNA]</scope>
    <source>
        <strain evidence="4">AL3</strain>
        <tissue evidence="4">Liver</tissue>
    </source>
</reference>
<dbReference type="PANTHER" id="PTHR22603:SF93">
    <property type="entry name" value="RE24176P"/>
    <property type="match status" value="1"/>
</dbReference>
<evidence type="ECO:0000313" key="5">
    <source>
        <dbReference type="Proteomes" id="UP001608902"/>
    </source>
</evidence>
<evidence type="ECO:0000256" key="2">
    <source>
        <dbReference type="ARBA" id="ARBA00023264"/>
    </source>
</evidence>
<comment type="caution">
    <text evidence="4">The sequence shown here is derived from an EMBL/GenBank/DDBJ whole genome shotgun (WGS) entry which is preliminary data.</text>
</comment>
<dbReference type="SUPFAM" id="SSF56112">
    <property type="entry name" value="Protein kinase-like (PK-like)"/>
    <property type="match status" value="1"/>
</dbReference>